<comment type="subcellular location">
    <subcellularLocation>
        <location evidence="1">Membrane</location>
        <topology evidence="1">Multi-pass membrane protein</topology>
    </subcellularLocation>
</comment>
<dbReference type="Proteomes" id="UP001189429">
    <property type="component" value="Unassembled WGS sequence"/>
</dbReference>
<feature type="transmembrane region" description="Helical" evidence="5">
    <location>
        <begin position="486"/>
        <end position="508"/>
    </location>
</feature>
<reference evidence="8" key="1">
    <citation type="submission" date="2023-10" db="EMBL/GenBank/DDBJ databases">
        <authorList>
            <person name="Chen Y."/>
            <person name="Shah S."/>
            <person name="Dougan E. K."/>
            <person name="Thang M."/>
            <person name="Chan C."/>
        </authorList>
    </citation>
    <scope>NUCLEOTIDE SEQUENCE [LARGE SCALE GENOMIC DNA]</scope>
</reference>
<feature type="transmembrane region" description="Helical" evidence="5">
    <location>
        <begin position="559"/>
        <end position="581"/>
    </location>
</feature>
<feature type="transmembrane region" description="Helical" evidence="5">
    <location>
        <begin position="395"/>
        <end position="416"/>
    </location>
</feature>
<proteinExistence type="predicted"/>
<dbReference type="InterPro" id="IPR036259">
    <property type="entry name" value="MFS_trans_sf"/>
</dbReference>
<feature type="transmembrane region" description="Helical" evidence="5">
    <location>
        <begin position="520"/>
        <end position="539"/>
    </location>
</feature>
<comment type="caution">
    <text evidence="8">The sequence shown here is derived from an EMBL/GenBank/DDBJ whole genome shotgun (WGS) entry which is preliminary data.</text>
</comment>
<dbReference type="EMBL" id="CAUYUJ010013125">
    <property type="protein sequence ID" value="CAK0835618.1"/>
    <property type="molecule type" value="Genomic_DNA"/>
</dbReference>
<evidence type="ECO:0000256" key="5">
    <source>
        <dbReference type="SAM" id="Phobius"/>
    </source>
</evidence>
<evidence type="ECO:0000313" key="9">
    <source>
        <dbReference type="Proteomes" id="UP001189429"/>
    </source>
</evidence>
<feature type="transmembrane region" description="Helical" evidence="5">
    <location>
        <begin position="428"/>
        <end position="450"/>
    </location>
</feature>
<evidence type="ECO:0000259" key="6">
    <source>
        <dbReference type="PROSITE" id="PS50222"/>
    </source>
</evidence>
<feature type="transmembrane region" description="Helical" evidence="5">
    <location>
        <begin position="462"/>
        <end position="480"/>
    </location>
</feature>
<evidence type="ECO:0000259" key="7">
    <source>
        <dbReference type="PROSITE" id="PS50850"/>
    </source>
</evidence>
<evidence type="ECO:0000313" key="8">
    <source>
        <dbReference type="EMBL" id="CAK0835618.1"/>
    </source>
</evidence>
<keyword evidence="2 5" id="KW-0812">Transmembrane</keyword>
<dbReference type="PANTHER" id="PTHR23507:SF1">
    <property type="entry name" value="FI18259P1-RELATED"/>
    <property type="match status" value="1"/>
</dbReference>
<evidence type="ECO:0000256" key="2">
    <source>
        <dbReference type="ARBA" id="ARBA00022692"/>
    </source>
</evidence>
<feature type="transmembrane region" description="Helical" evidence="5">
    <location>
        <begin position="311"/>
        <end position="332"/>
    </location>
</feature>
<feature type="transmembrane region" description="Helical" evidence="5">
    <location>
        <begin position="286"/>
        <end position="305"/>
    </location>
</feature>
<dbReference type="SUPFAM" id="SSF103473">
    <property type="entry name" value="MFS general substrate transporter"/>
    <property type="match status" value="1"/>
</dbReference>
<dbReference type="Gene3D" id="3.40.630.20">
    <property type="entry name" value="Peptidase C15, pyroglutamyl peptidase I-like"/>
    <property type="match status" value="1"/>
</dbReference>
<evidence type="ECO:0000256" key="1">
    <source>
        <dbReference type="ARBA" id="ARBA00004141"/>
    </source>
</evidence>
<name>A0ABN9STF4_9DINO</name>
<dbReference type="InterPro" id="IPR020846">
    <property type="entry name" value="MFS_dom"/>
</dbReference>
<dbReference type="Gene3D" id="1.20.1250.20">
    <property type="entry name" value="MFS general substrate transporter like domains"/>
    <property type="match status" value="1"/>
</dbReference>
<organism evidence="8 9">
    <name type="scientific">Prorocentrum cordatum</name>
    <dbReference type="NCBI Taxonomy" id="2364126"/>
    <lineage>
        <taxon>Eukaryota</taxon>
        <taxon>Sar</taxon>
        <taxon>Alveolata</taxon>
        <taxon>Dinophyceae</taxon>
        <taxon>Prorocentrales</taxon>
        <taxon>Prorocentraceae</taxon>
        <taxon>Prorocentrum</taxon>
    </lineage>
</organism>
<evidence type="ECO:0000256" key="4">
    <source>
        <dbReference type="ARBA" id="ARBA00023136"/>
    </source>
</evidence>
<keyword evidence="4 5" id="KW-0472">Membrane</keyword>
<feature type="domain" description="EF-hand" evidence="6">
    <location>
        <begin position="8"/>
        <end position="43"/>
    </location>
</feature>
<feature type="transmembrane region" description="Helical" evidence="5">
    <location>
        <begin position="149"/>
        <end position="171"/>
    </location>
</feature>
<protein>
    <recommendedName>
        <fullName evidence="10">EF-hand domain-containing protein</fullName>
    </recommendedName>
</protein>
<dbReference type="InterPro" id="IPR036440">
    <property type="entry name" value="Peptidase_C15-like_sf"/>
</dbReference>
<evidence type="ECO:0008006" key="10">
    <source>
        <dbReference type="Google" id="ProtNLM"/>
    </source>
</evidence>
<accession>A0ABN9STF4</accession>
<keyword evidence="9" id="KW-1185">Reference proteome</keyword>
<dbReference type="SUPFAM" id="SSF53182">
    <property type="entry name" value="Pyrrolidone carboxyl peptidase (pyroglutamate aminopeptidase)"/>
    <property type="match status" value="1"/>
</dbReference>
<dbReference type="PANTHER" id="PTHR23507">
    <property type="entry name" value="ZGC:174356"/>
    <property type="match status" value="1"/>
</dbReference>
<feature type="transmembrane region" description="Helical" evidence="5">
    <location>
        <begin position="246"/>
        <end position="265"/>
    </location>
</feature>
<evidence type="ECO:0000256" key="3">
    <source>
        <dbReference type="ARBA" id="ARBA00022989"/>
    </source>
</evidence>
<feature type="domain" description="Major facilitator superfamily (MFS) profile" evidence="7">
    <location>
        <begin position="149"/>
        <end position="582"/>
    </location>
</feature>
<dbReference type="InterPro" id="IPR002048">
    <property type="entry name" value="EF_hand_dom"/>
</dbReference>
<keyword evidence="3 5" id="KW-1133">Transmembrane helix</keyword>
<dbReference type="PROSITE" id="PS50222">
    <property type="entry name" value="EF_HAND_2"/>
    <property type="match status" value="1"/>
</dbReference>
<sequence length="1028" mass="109444">MVQISLDVDAKQAWKLFKILDAKRSGRVSLEDFVEGCLKLRGPATRVDVESLKWDIRGAYNRSEHTARMLADLIRFIDPNGLFRETVDTAAPAWTSAQGSHVASVGDGKRRPSVEWLPGRWWCRTSTPIATDGEREDFQPGIRPCIQPAVAWMALSVFLFWCTLVGPAAFWQRAVLRGHHENGDLWVTTSIGFRGLFTQLSTPLLGAASDRWGRRLAQALLVAAYSLWLVPLAIAPSAAWCVDLSVVLMALAGLGGSPFYVPFAYCADLTPQREAHRLSEMNARMLAAGFSPAFVLAPILCDLLFRMTSDRGGWCVLLAVSLFNLLFVIGLLPESLGARSSPVTPRSRHRPSLATAGAGAAMTLPQTKLNPCFYFRLFSAGGPAGCHAARILRQLACIVFFLYLAKMTIISCSILFAEERFGWSPQDAGLLLSLWGFVQFVSLSALASAGRCQCQWAHDERVVLWIGTGAALLSMMLFSVTTHGWLLVVAMGVGAVSMVSLTAITGYAGRLVGRSMQGEIQGLMSTVLALTEILGPPLFGALLSWGRSRAAVAWWLPNAPFVVGSFSVIVAMGFTLGLPGAADAVQRCRQLENGIATQAGRGLWAPLCAVGCAGAAAPGAAPAAAPPFHVLLTGFGPFLNFTHNPTEAVARALGSRCLPVVIRPEPGRADPAEEVLLTVCWHAVVLPVNRSGATWTTDHLGRAWEANGSLPYHAVFHMGLEDSAKGLKLEVAAANVQAIDGDAPKGGPAVPGAEHLLATTVNIGWLSLRRLREAAPRARFAEAGELWSRDPGTFYCNEVYFRTLHFIRDRQVTAATGALLPAMFLHCPPQGVRGVEADAETVSQVVGHSLWATYLAPGAAPGAGRAQLPLADAAPVGGDTALLGATAAVLAALAALAARVRLAGALRGRIPRLRGRRAATATAVEHAQGALKEELSQIQAIAAKWRGDAGLYPHCGLAVEAVGSDDPRLPPRAALLPAEARRLGLSERGRLGNASIDGNAGAVAASRSPPPDVAPAARSWMCWRPRNA</sequence>
<dbReference type="PROSITE" id="PS50850">
    <property type="entry name" value="MFS"/>
    <property type="match status" value="1"/>
</dbReference>
<gene>
    <name evidence="8" type="ORF">PCOR1329_LOCUS32410</name>
</gene>
<feature type="transmembrane region" description="Helical" evidence="5">
    <location>
        <begin position="219"/>
        <end position="240"/>
    </location>
</feature>